<dbReference type="PROSITE" id="PS50056">
    <property type="entry name" value="TYR_PHOSPHATASE_2"/>
    <property type="match status" value="1"/>
</dbReference>
<dbReference type="InterPro" id="IPR029021">
    <property type="entry name" value="Prot-tyrosine_phosphatase-like"/>
</dbReference>
<keyword evidence="4" id="KW-1185">Reference proteome</keyword>
<reference evidence="3 4" key="1">
    <citation type="submission" date="2024-02" db="EMBL/GenBank/DDBJ databases">
        <title>Chromosome-scale genome assembly of the rough periwinkle Littorina saxatilis.</title>
        <authorList>
            <person name="De Jode A."/>
            <person name="Faria R."/>
            <person name="Formenti G."/>
            <person name="Sims Y."/>
            <person name="Smith T.P."/>
            <person name="Tracey A."/>
            <person name="Wood J.M.D."/>
            <person name="Zagrodzka Z.B."/>
            <person name="Johannesson K."/>
            <person name="Butlin R.K."/>
            <person name="Leder E.H."/>
        </authorList>
    </citation>
    <scope>NUCLEOTIDE SEQUENCE [LARGE SCALE GENOMIC DNA]</scope>
    <source>
        <strain evidence="3">Snail1</strain>
        <tissue evidence="3">Muscle</tissue>
    </source>
</reference>
<evidence type="ECO:0000313" key="3">
    <source>
        <dbReference type="EMBL" id="KAK7102735.1"/>
    </source>
</evidence>
<dbReference type="PRINTS" id="PR00700">
    <property type="entry name" value="PRTYPHPHTASE"/>
</dbReference>
<dbReference type="Pfam" id="PF00102">
    <property type="entry name" value="Y_phosphatase"/>
    <property type="match status" value="1"/>
</dbReference>
<name>A0AAN9BB42_9CAEN</name>
<evidence type="ECO:0000259" key="1">
    <source>
        <dbReference type="PROSITE" id="PS50055"/>
    </source>
</evidence>
<gene>
    <name evidence="3" type="ORF">V1264_020916</name>
</gene>
<proteinExistence type="predicted"/>
<dbReference type="SMART" id="SM00404">
    <property type="entry name" value="PTPc_motif"/>
    <property type="match status" value="1"/>
</dbReference>
<dbReference type="InterPro" id="IPR050348">
    <property type="entry name" value="Protein-Tyr_Phosphatase"/>
</dbReference>
<accession>A0AAN9BB42</accession>
<dbReference type="PANTHER" id="PTHR19134:SF449">
    <property type="entry name" value="TYROSINE-PROTEIN PHOSPHATASE 1"/>
    <property type="match status" value="1"/>
</dbReference>
<sequence>MFYLKQGTSSARSLKVLHYEGWTGEVGGDTSHMLQLVDTLTTTLMEAETPTLLIQCCDGVGKSGLFSALCDVINHMTYDREIDVYMTVRHVQNVRPSAVTSLAQYRYCYEVAQQRHRDMSIYANT</sequence>
<dbReference type="Gene3D" id="3.90.190.10">
    <property type="entry name" value="Protein tyrosine phosphatase superfamily"/>
    <property type="match status" value="1"/>
</dbReference>
<evidence type="ECO:0000313" key="4">
    <source>
        <dbReference type="Proteomes" id="UP001374579"/>
    </source>
</evidence>
<dbReference type="EMBL" id="JBAMIC010000010">
    <property type="protein sequence ID" value="KAK7102735.1"/>
    <property type="molecule type" value="Genomic_DNA"/>
</dbReference>
<dbReference type="InterPro" id="IPR000242">
    <property type="entry name" value="PTP_cat"/>
</dbReference>
<feature type="domain" description="Tyrosine specific protein phosphatases" evidence="2">
    <location>
        <begin position="31"/>
        <end position="106"/>
    </location>
</feature>
<evidence type="ECO:0000259" key="2">
    <source>
        <dbReference type="PROSITE" id="PS50056"/>
    </source>
</evidence>
<dbReference type="AlphaFoldDB" id="A0AAN9BB42"/>
<comment type="caution">
    <text evidence="3">The sequence shown here is derived from an EMBL/GenBank/DDBJ whole genome shotgun (WGS) entry which is preliminary data.</text>
</comment>
<dbReference type="GO" id="GO:0004725">
    <property type="term" value="F:protein tyrosine phosphatase activity"/>
    <property type="evidence" value="ECO:0007669"/>
    <property type="project" value="InterPro"/>
</dbReference>
<dbReference type="InterPro" id="IPR000387">
    <property type="entry name" value="Tyr_Pase_dom"/>
</dbReference>
<feature type="domain" description="Tyrosine-protein phosphatase" evidence="1">
    <location>
        <begin position="1"/>
        <end position="115"/>
    </location>
</feature>
<protein>
    <submittedName>
        <fullName evidence="3">Uncharacterized protein</fullName>
    </submittedName>
</protein>
<organism evidence="3 4">
    <name type="scientific">Littorina saxatilis</name>
    <dbReference type="NCBI Taxonomy" id="31220"/>
    <lineage>
        <taxon>Eukaryota</taxon>
        <taxon>Metazoa</taxon>
        <taxon>Spiralia</taxon>
        <taxon>Lophotrochozoa</taxon>
        <taxon>Mollusca</taxon>
        <taxon>Gastropoda</taxon>
        <taxon>Caenogastropoda</taxon>
        <taxon>Littorinimorpha</taxon>
        <taxon>Littorinoidea</taxon>
        <taxon>Littorinidae</taxon>
        <taxon>Littorina</taxon>
    </lineage>
</organism>
<dbReference type="PROSITE" id="PS50055">
    <property type="entry name" value="TYR_PHOSPHATASE_PTP"/>
    <property type="match status" value="1"/>
</dbReference>
<dbReference type="Proteomes" id="UP001374579">
    <property type="component" value="Unassembled WGS sequence"/>
</dbReference>
<dbReference type="InterPro" id="IPR003595">
    <property type="entry name" value="Tyr_Pase_cat"/>
</dbReference>
<dbReference type="PANTHER" id="PTHR19134">
    <property type="entry name" value="RECEPTOR-TYPE TYROSINE-PROTEIN PHOSPHATASE"/>
    <property type="match status" value="1"/>
</dbReference>
<dbReference type="SUPFAM" id="SSF52799">
    <property type="entry name" value="(Phosphotyrosine protein) phosphatases II"/>
    <property type="match status" value="1"/>
</dbReference>